<dbReference type="Gene3D" id="1.10.10.10">
    <property type="entry name" value="Winged helix-like DNA-binding domain superfamily/Winged helix DNA-binding domain"/>
    <property type="match status" value="1"/>
</dbReference>
<dbReference type="RefSeq" id="WP_354365506.1">
    <property type="nucleotide sequence ID" value="NZ_JBEPLO010000015.1"/>
</dbReference>
<evidence type="ECO:0000256" key="2">
    <source>
        <dbReference type="ARBA" id="ARBA00008316"/>
    </source>
</evidence>
<comment type="pathway">
    <text evidence="7">Amino-acid biosynthesis; L-arginine biosynthesis [regulation].</text>
</comment>
<keyword evidence="4 7" id="KW-0805">Transcription regulation</keyword>
<dbReference type="SUPFAM" id="SSF55252">
    <property type="entry name" value="C-terminal domain of arginine repressor"/>
    <property type="match status" value="1"/>
</dbReference>
<dbReference type="InterPro" id="IPR036251">
    <property type="entry name" value="Arg_repress_C_sf"/>
</dbReference>
<dbReference type="PANTHER" id="PTHR34471:SF1">
    <property type="entry name" value="ARGININE REPRESSOR"/>
    <property type="match status" value="1"/>
</dbReference>
<dbReference type="Pfam" id="PF01316">
    <property type="entry name" value="Arg_repressor"/>
    <property type="match status" value="1"/>
</dbReference>
<dbReference type="InterPro" id="IPR020900">
    <property type="entry name" value="Arg_repress_DNA-bd"/>
</dbReference>
<protein>
    <recommendedName>
        <fullName evidence="7">Arginine repressor</fullName>
    </recommendedName>
</protein>
<evidence type="ECO:0000256" key="6">
    <source>
        <dbReference type="ARBA" id="ARBA00023163"/>
    </source>
</evidence>
<keyword evidence="3 7" id="KW-0963">Cytoplasm</keyword>
<gene>
    <name evidence="7" type="primary">argR</name>
    <name evidence="10" type="ORF">ABID29_001482</name>
</gene>
<dbReference type="SUPFAM" id="SSF46785">
    <property type="entry name" value="Winged helix' DNA-binding domain"/>
    <property type="match status" value="1"/>
</dbReference>
<reference evidence="10 11" key="1">
    <citation type="submission" date="2024-06" db="EMBL/GenBank/DDBJ databases">
        <title>Genomic Encyclopedia of Type Strains, Phase IV (KMG-IV): sequencing the most valuable type-strain genomes for metagenomic binning, comparative biology and taxonomic classification.</title>
        <authorList>
            <person name="Goeker M."/>
        </authorList>
    </citation>
    <scope>NUCLEOTIDE SEQUENCE [LARGE SCALE GENOMIC DNA]</scope>
    <source>
        <strain evidence="10 11">DSM 28303</strain>
    </source>
</reference>
<comment type="function">
    <text evidence="7">Regulates arginine biosynthesis genes.</text>
</comment>
<comment type="caution">
    <text evidence="10">The sequence shown here is derived from an EMBL/GenBank/DDBJ whole genome shotgun (WGS) entry which is preliminary data.</text>
</comment>
<evidence type="ECO:0000259" key="8">
    <source>
        <dbReference type="Pfam" id="PF01316"/>
    </source>
</evidence>
<evidence type="ECO:0000313" key="10">
    <source>
        <dbReference type="EMBL" id="MET3558359.1"/>
    </source>
</evidence>
<dbReference type="PRINTS" id="PR01467">
    <property type="entry name" value="ARGREPRESSOR"/>
</dbReference>
<dbReference type="Pfam" id="PF02863">
    <property type="entry name" value="Arg_repressor_C"/>
    <property type="match status" value="1"/>
</dbReference>
<evidence type="ECO:0000259" key="9">
    <source>
        <dbReference type="Pfam" id="PF02863"/>
    </source>
</evidence>
<keyword evidence="6 7" id="KW-0804">Transcription</keyword>
<keyword evidence="7" id="KW-0055">Arginine biosynthesis</keyword>
<comment type="subcellular location">
    <subcellularLocation>
        <location evidence="1 7">Cytoplasm</location>
    </subcellularLocation>
</comment>
<keyword evidence="7" id="KW-0028">Amino-acid biosynthesis</keyword>
<dbReference type="InterPro" id="IPR036388">
    <property type="entry name" value="WH-like_DNA-bd_sf"/>
</dbReference>
<feature type="domain" description="Arginine repressor C-terminal" evidence="9">
    <location>
        <begin position="81"/>
        <end position="146"/>
    </location>
</feature>
<evidence type="ECO:0000256" key="3">
    <source>
        <dbReference type="ARBA" id="ARBA00022490"/>
    </source>
</evidence>
<comment type="similarity">
    <text evidence="2 7">Belongs to the ArgR family.</text>
</comment>
<dbReference type="HAMAP" id="MF_00173">
    <property type="entry name" value="Arg_repressor"/>
    <property type="match status" value="1"/>
</dbReference>
<proteinExistence type="inferred from homology"/>
<evidence type="ECO:0000256" key="1">
    <source>
        <dbReference type="ARBA" id="ARBA00004496"/>
    </source>
</evidence>
<dbReference type="EMBL" id="JBEPLO010000015">
    <property type="protein sequence ID" value="MET3558359.1"/>
    <property type="molecule type" value="Genomic_DNA"/>
</dbReference>
<dbReference type="InterPro" id="IPR020899">
    <property type="entry name" value="Arg_repress_C"/>
</dbReference>
<accession>A0ABV2FIG5</accession>
<dbReference type="PANTHER" id="PTHR34471">
    <property type="entry name" value="ARGININE REPRESSOR"/>
    <property type="match status" value="1"/>
</dbReference>
<keyword evidence="7" id="KW-0678">Repressor</keyword>
<dbReference type="Proteomes" id="UP001549122">
    <property type="component" value="Unassembled WGS sequence"/>
</dbReference>
<dbReference type="InterPro" id="IPR001669">
    <property type="entry name" value="Arg_repress"/>
</dbReference>
<name>A0ABV2FIG5_9STRE</name>
<dbReference type="Gene3D" id="3.30.1360.40">
    <property type="match status" value="1"/>
</dbReference>
<dbReference type="InterPro" id="IPR036390">
    <property type="entry name" value="WH_DNA-bd_sf"/>
</dbReference>
<evidence type="ECO:0000256" key="5">
    <source>
        <dbReference type="ARBA" id="ARBA00023125"/>
    </source>
</evidence>
<evidence type="ECO:0000313" key="11">
    <source>
        <dbReference type="Proteomes" id="UP001549122"/>
    </source>
</evidence>
<sequence>MNKKEARHQLIRSLITETKIRTQQELQEALLKNGVSVTQATLSRDMKELHLVKISDDQDPHYEIHKISPSRWEHRLRFYMEDALVMLKPVQHQVVLKTLPGLAQSFGSILDAMQLDEVIATVCGDDVCLIICRDNEAAKECFKTLSNYTPPFFFSDK</sequence>
<keyword evidence="11" id="KW-1185">Reference proteome</keyword>
<evidence type="ECO:0000256" key="4">
    <source>
        <dbReference type="ARBA" id="ARBA00023015"/>
    </source>
</evidence>
<keyword evidence="5 7" id="KW-0238">DNA-binding</keyword>
<feature type="domain" description="Arginine repressor DNA-binding" evidence="8">
    <location>
        <begin position="3"/>
        <end position="62"/>
    </location>
</feature>
<evidence type="ECO:0000256" key="7">
    <source>
        <dbReference type="HAMAP-Rule" id="MF_00173"/>
    </source>
</evidence>
<organism evidence="10 11">
    <name type="scientific">Streptococcus rupicaprae</name>
    <dbReference type="NCBI Taxonomy" id="759619"/>
    <lineage>
        <taxon>Bacteria</taxon>
        <taxon>Bacillati</taxon>
        <taxon>Bacillota</taxon>
        <taxon>Bacilli</taxon>
        <taxon>Lactobacillales</taxon>
        <taxon>Streptococcaceae</taxon>
        <taxon>Streptococcus</taxon>
    </lineage>
</organism>